<dbReference type="GO" id="GO:0003677">
    <property type="term" value="F:DNA binding"/>
    <property type="evidence" value="ECO:0007669"/>
    <property type="project" value="InterPro"/>
</dbReference>
<dbReference type="InterPro" id="IPR001387">
    <property type="entry name" value="Cro/C1-type_HTH"/>
</dbReference>
<dbReference type="Gene3D" id="1.10.260.40">
    <property type="entry name" value="lambda repressor-like DNA-binding domains"/>
    <property type="match status" value="1"/>
</dbReference>
<evidence type="ECO:0000256" key="2">
    <source>
        <dbReference type="ARBA" id="ARBA00022490"/>
    </source>
</evidence>
<keyword evidence="3" id="KW-0677">Repeat</keyword>
<dbReference type="Gene3D" id="1.25.40.10">
    <property type="entry name" value="Tetratricopeptide repeat domain"/>
    <property type="match status" value="3"/>
</dbReference>
<dbReference type="Proteomes" id="UP000464452">
    <property type="component" value="Chromosome"/>
</dbReference>
<dbReference type="InterPro" id="IPR019734">
    <property type="entry name" value="TPR_rpt"/>
</dbReference>
<dbReference type="EMBL" id="CP048617">
    <property type="protein sequence ID" value="QIB26836.1"/>
    <property type="molecule type" value="Genomic_DNA"/>
</dbReference>
<dbReference type="Pfam" id="PF13424">
    <property type="entry name" value="TPR_12"/>
    <property type="match status" value="1"/>
</dbReference>
<dbReference type="SMART" id="SM00028">
    <property type="entry name" value="TPR"/>
    <property type="match status" value="8"/>
</dbReference>
<evidence type="ECO:0000256" key="3">
    <source>
        <dbReference type="ARBA" id="ARBA00022737"/>
    </source>
</evidence>
<dbReference type="Pfam" id="PF00515">
    <property type="entry name" value="TPR_1"/>
    <property type="match status" value="1"/>
</dbReference>
<comment type="similarity">
    <text evidence="5">Belongs to the Rap family.</text>
</comment>
<dbReference type="InterPro" id="IPR010982">
    <property type="entry name" value="Lambda_DNA-bd_dom_sf"/>
</dbReference>
<dbReference type="InterPro" id="IPR011990">
    <property type="entry name" value="TPR-like_helical_dom_sf"/>
</dbReference>
<dbReference type="CDD" id="cd00093">
    <property type="entry name" value="HTH_XRE"/>
    <property type="match status" value="1"/>
</dbReference>
<dbReference type="SUPFAM" id="SSF48452">
    <property type="entry name" value="TPR-like"/>
    <property type="match status" value="3"/>
</dbReference>
<dbReference type="PROSITE" id="PS50943">
    <property type="entry name" value="HTH_CROC1"/>
    <property type="match status" value="1"/>
</dbReference>
<dbReference type="PANTHER" id="PTHR46630">
    <property type="entry name" value="TETRATRICOPEPTIDE REPEAT PROTEIN 29"/>
    <property type="match status" value="1"/>
</dbReference>
<evidence type="ECO:0000256" key="6">
    <source>
        <dbReference type="PROSITE-ProRule" id="PRU00339"/>
    </source>
</evidence>
<dbReference type="KEGG" id="cazo:G3A45_05700"/>
<dbReference type="PROSITE" id="PS50005">
    <property type="entry name" value="TPR"/>
    <property type="match status" value="3"/>
</dbReference>
<comment type="subcellular location">
    <subcellularLocation>
        <location evidence="1">Cytoplasm</location>
    </subcellularLocation>
</comment>
<feature type="repeat" description="TPR" evidence="6">
    <location>
        <begin position="357"/>
        <end position="390"/>
    </location>
</feature>
<proteinExistence type="inferred from homology"/>
<dbReference type="SMART" id="SM00530">
    <property type="entry name" value="HTH_XRE"/>
    <property type="match status" value="1"/>
</dbReference>
<dbReference type="Pfam" id="PF01381">
    <property type="entry name" value="HTH_3"/>
    <property type="match status" value="1"/>
</dbReference>
<dbReference type="InterPro" id="IPR051476">
    <property type="entry name" value="Bac_ResReg_Asp_Phosphatase"/>
</dbReference>
<dbReference type="PANTHER" id="PTHR46630:SF1">
    <property type="entry name" value="TETRATRICOPEPTIDE REPEAT PROTEIN 29"/>
    <property type="match status" value="1"/>
</dbReference>
<keyword evidence="2" id="KW-0963">Cytoplasm</keyword>
<feature type="domain" description="HTH cro/C1-type" evidence="7">
    <location>
        <begin position="10"/>
        <end position="63"/>
    </location>
</feature>
<dbReference type="Pfam" id="PF13181">
    <property type="entry name" value="TPR_8"/>
    <property type="match status" value="3"/>
</dbReference>
<organism evidence="8 9">
    <name type="scientific">Caloranaerobacter azorensis</name>
    <dbReference type="NCBI Taxonomy" id="116090"/>
    <lineage>
        <taxon>Bacteria</taxon>
        <taxon>Bacillati</taxon>
        <taxon>Bacillota</taxon>
        <taxon>Tissierellia</taxon>
        <taxon>Tissierellales</taxon>
        <taxon>Thermohalobacteraceae</taxon>
        <taxon>Caloranaerobacter</taxon>
    </lineage>
</organism>
<evidence type="ECO:0000256" key="1">
    <source>
        <dbReference type="ARBA" id="ARBA00004496"/>
    </source>
</evidence>
<dbReference type="SUPFAM" id="SSF47413">
    <property type="entry name" value="lambda repressor-like DNA-binding domains"/>
    <property type="match status" value="1"/>
</dbReference>
<evidence type="ECO:0000259" key="7">
    <source>
        <dbReference type="PROSITE" id="PS50943"/>
    </source>
</evidence>
<accession>A0A6P1YFZ6</accession>
<dbReference type="RefSeq" id="WP_163234800.1">
    <property type="nucleotide sequence ID" value="NZ_CP048617.1"/>
</dbReference>
<sequence length="437" mass="51629">MNKLTLGKKIKKARLEMNLTQQQLAGDFITRNMLSKIENDVAKPSIKTIEYLAKKLDKPVSYFLESLVNLDNNYNSNIELIFEHANSLLKNNEYDKCINYVENMIKQSDQLSDSIYHGRILYTLANCYKKKSKLDKTKVLLKKCIELLKNHNDNYYLAYSYFDLSCIYFNDKEYSKTEKCVRKALKYFSNFQINDLLFEIKLYYGLGYSLVKQEKYYESLNYLIHAIEISEQNQCFYNTGEIYMLLGLVYKYQNNLEEAIYYTQKAIKFFDLLENFPLKASCQRNLGNFYAKKGDYDKGEFYLNKALNYFQSINNITKSNALKIDILSVLNKKELYLKAIEYAKKIEIETISSSDKVYLFKNLGHAYFSIKKFEKAKEYLKKALQFSKVNGDYDMIYEVYNLLSKIYSSEENYKEAYMYSNKAKEILQKLSKNKVNI</sequence>
<reference evidence="8 9" key="1">
    <citation type="submission" date="2020-02" db="EMBL/GenBank/DDBJ databases">
        <title>Thermophilic hydrogen producing bacteria, Caloranaerobacter azorensis.</title>
        <authorList>
            <person name="Baek K."/>
        </authorList>
    </citation>
    <scope>NUCLEOTIDE SEQUENCE [LARGE SCALE GENOMIC DNA]</scope>
    <source>
        <strain evidence="8 9">T3-1</strain>
    </source>
</reference>
<dbReference type="GO" id="GO:0005737">
    <property type="term" value="C:cytoplasm"/>
    <property type="evidence" value="ECO:0007669"/>
    <property type="project" value="UniProtKB-SubCell"/>
</dbReference>
<feature type="repeat" description="TPR" evidence="6">
    <location>
        <begin position="240"/>
        <end position="273"/>
    </location>
</feature>
<evidence type="ECO:0000256" key="5">
    <source>
        <dbReference type="ARBA" id="ARBA00038253"/>
    </source>
</evidence>
<gene>
    <name evidence="8" type="ORF">G3A45_05700</name>
</gene>
<protein>
    <submittedName>
        <fullName evidence="8">Tetratricopeptide repeat protein</fullName>
    </submittedName>
</protein>
<evidence type="ECO:0000313" key="8">
    <source>
        <dbReference type="EMBL" id="QIB26836.1"/>
    </source>
</evidence>
<evidence type="ECO:0000313" key="9">
    <source>
        <dbReference type="Proteomes" id="UP000464452"/>
    </source>
</evidence>
<dbReference type="AlphaFoldDB" id="A0A6P1YFZ6"/>
<feature type="repeat" description="TPR" evidence="6">
    <location>
        <begin position="200"/>
        <end position="233"/>
    </location>
</feature>
<evidence type="ECO:0000256" key="4">
    <source>
        <dbReference type="ARBA" id="ARBA00022803"/>
    </source>
</evidence>
<name>A0A6P1YFZ6_9FIRM</name>
<keyword evidence="4 6" id="KW-0802">TPR repeat</keyword>